<sequence>MRIPTPSTLLLTLSLLFLSLHPTPTLASPKGAAAGGAAAGAAAGAGRGFGSRISSSRPSSSTPKWGSAWKLPTSSSSSSRKPAHSDYHWKTTTSRSSSSSSSAKSGAVGALAGYNLAEVIRSGQGRKKWSYRDAECETTTYPYGKCCVKKSGECSGWEYAGASRSEGASVVAHGGAAVAVAAVAGTVAAAMGMF</sequence>
<feature type="compositionally biased region" description="Low complexity" evidence="1">
    <location>
        <begin position="50"/>
        <end position="61"/>
    </location>
</feature>
<reference evidence="3 4" key="1">
    <citation type="submission" date="2020-01" db="EMBL/GenBank/DDBJ databases">
        <authorList>
            <consortium name="DOE Joint Genome Institute"/>
            <person name="Haridas S."/>
            <person name="Albert R."/>
            <person name="Binder M."/>
            <person name="Bloem J."/>
            <person name="Labutti K."/>
            <person name="Salamov A."/>
            <person name="Andreopoulos B."/>
            <person name="Baker S.E."/>
            <person name="Barry K."/>
            <person name="Bills G."/>
            <person name="Bluhm B.H."/>
            <person name="Cannon C."/>
            <person name="Castanera R."/>
            <person name="Culley D.E."/>
            <person name="Daum C."/>
            <person name="Ezra D."/>
            <person name="Gonzalez J.B."/>
            <person name="Henrissat B."/>
            <person name="Kuo A."/>
            <person name="Liang C."/>
            <person name="Lipzen A."/>
            <person name="Lutzoni F."/>
            <person name="Magnuson J."/>
            <person name="Mondo S."/>
            <person name="Nolan M."/>
            <person name="Ohm R."/>
            <person name="Pangilinan J."/>
            <person name="Park H.-J.H."/>
            <person name="Ramirez L."/>
            <person name="Alfaro M."/>
            <person name="Sun H."/>
            <person name="Tritt A."/>
            <person name="Yoshinaga Y."/>
            <person name="Zwiers L.-H.L."/>
            <person name="Turgeon B.G."/>
            <person name="Goodwin S.B."/>
            <person name="Spatafora J.W."/>
            <person name="Crous P.W."/>
            <person name="Grigoriev I.V."/>
        </authorList>
    </citation>
    <scope>NUCLEOTIDE SEQUENCE [LARGE SCALE GENOMIC DNA]</scope>
    <source>
        <strain evidence="3 4">CBS 611.86</strain>
    </source>
</reference>
<evidence type="ECO:0000256" key="1">
    <source>
        <dbReference type="SAM" id="MobiDB-lite"/>
    </source>
</evidence>
<feature type="region of interest" description="Disordered" evidence="1">
    <location>
        <begin position="47"/>
        <end position="104"/>
    </location>
</feature>
<feature type="signal peptide" evidence="2">
    <location>
        <begin position="1"/>
        <end position="27"/>
    </location>
</feature>
<evidence type="ECO:0000256" key="2">
    <source>
        <dbReference type="SAM" id="SignalP"/>
    </source>
</evidence>
<evidence type="ECO:0000313" key="4">
    <source>
        <dbReference type="Proteomes" id="UP000481861"/>
    </source>
</evidence>
<dbReference type="Proteomes" id="UP000481861">
    <property type="component" value="Unassembled WGS sequence"/>
</dbReference>
<evidence type="ECO:0000313" key="3">
    <source>
        <dbReference type="EMBL" id="KAF2871593.1"/>
    </source>
</evidence>
<proteinExistence type="predicted"/>
<accession>A0A7C8IAQ4</accession>
<gene>
    <name evidence="3" type="ORF">BDV95DRAFT_594679</name>
</gene>
<organism evidence="3 4">
    <name type="scientific">Massariosphaeria phaeospora</name>
    <dbReference type="NCBI Taxonomy" id="100035"/>
    <lineage>
        <taxon>Eukaryota</taxon>
        <taxon>Fungi</taxon>
        <taxon>Dikarya</taxon>
        <taxon>Ascomycota</taxon>
        <taxon>Pezizomycotina</taxon>
        <taxon>Dothideomycetes</taxon>
        <taxon>Pleosporomycetidae</taxon>
        <taxon>Pleosporales</taxon>
        <taxon>Pleosporales incertae sedis</taxon>
        <taxon>Massariosphaeria</taxon>
    </lineage>
</organism>
<keyword evidence="2" id="KW-0732">Signal</keyword>
<feature type="chain" id="PRO_5028990992" evidence="2">
    <location>
        <begin position="28"/>
        <end position="194"/>
    </location>
</feature>
<dbReference type="EMBL" id="JAADJZ010000011">
    <property type="protein sequence ID" value="KAF2871593.1"/>
    <property type="molecule type" value="Genomic_DNA"/>
</dbReference>
<protein>
    <submittedName>
        <fullName evidence="3">Uncharacterized protein</fullName>
    </submittedName>
</protein>
<comment type="caution">
    <text evidence="3">The sequence shown here is derived from an EMBL/GenBank/DDBJ whole genome shotgun (WGS) entry which is preliminary data.</text>
</comment>
<feature type="compositionally biased region" description="Low complexity" evidence="1">
    <location>
        <begin position="91"/>
        <end position="102"/>
    </location>
</feature>
<dbReference type="AlphaFoldDB" id="A0A7C8IAQ4"/>
<name>A0A7C8IAQ4_9PLEO</name>
<keyword evidence="4" id="KW-1185">Reference proteome</keyword>